<feature type="compositionally biased region" description="Low complexity" evidence="1">
    <location>
        <begin position="512"/>
        <end position="535"/>
    </location>
</feature>
<feature type="domain" description="Integrase catalytic" evidence="2">
    <location>
        <begin position="179"/>
        <end position="342"/>
    </location>
</feature>
<feature type="compositionally biased region" description="Polar residues" evidence="1">
    <location>
        <begin position="415"/>
        <end position="429"/>
    </location>
</feature>
<dbReference type="InterPro" id="IPR025724">
    <property type="entry name" value="GAG-pre-integrase_dom"/>
</dbReference>
<accession>A0A6D2HXK0</accession>
<feature type="compositionally biased region" description="Polar residues" evidence="1">
    <location>
        <begin position="465"/>
        <end position="477"/>
    </location>
</feature>
<dbReference type="Gene3D" id="3.30.420.10">
    <property type="entry name" value="Ribonuclease H-like superfamily/Ribonuclease H"/>
    <property type="match status" value="1"/>
</dbReference>
<sequence length="564" mass="62239">MTNDLANLSLHQPYHGDDAVLIGDGSGLSITHTGSLSLPSSSHPLTLDKTLCVPNIQKNLISVYRLCNTNQVSVEFFPAHFQVKDLNSGVPLLHGKTRDELYEWPISPKAVQTFFTSASPKTTLYEWHYRLGHPSLSILKNIISKFSLPFSQSPTSTQLCTDCAINKSHKLPFSQTSIVSTRPLQYIFTDVWTSPILSFDNFKYYLVLVDHYTRYTWIYPLKTKSQVKEIFLPFKALVENHFHTKIGTLYSDNGGEFIALRLLLASAGITHLTSPPHTLEHNGVSERKHRHIVETGLSLLTHAGMPKTYWTYAFATAVYLINRQPSPTISMESPFQKLFGTTPNYSKMRIFGSLCFPWLRPYTTHKLQDRSAACVFLGYSPTQSAYLCLQPNSGRLYVSRHVQFDEQVFPFQTLTQSPPTTEESPANSSPPAIRLPLTAPPPPLVSPSPSLPPPSPGPSPPIPHQTMTQGTNSTSVTRDADISDEDTSSSISSHPQNNQAQPSPNYSPQAHTNPSPSPNLSPSTTETQSSTQSPTIPTPPQNPSPSPPPSPEPAPPPNANPTQK</sequence>
<feature type="compositionally biased region" description="Pro residues" evidence="1">
    <location>
        <begin position="536"/>
        <end position="564"/>
    </location>
</feature>
<dbReference type="PANTHER" id="PTHR42648:SF26">
    <property type="entry name" value="INTEGRASE CATALYTIC DOMAIN-CONTAINING PROTEIN"/>
    <property type="match status" value="1"/>
</dbReference>
<dbReference type="PRINTS" id="PR01217">
    <property type="entry name" value="PRICHEXTENSN"/>
</dbReference>
<dbReference type="PANTHER" id="PTHR42648">
    <property type="entry name" value="TRANSPOSASE, PUTATIVE-RELATED"/>
    <property type="match status" value="1"/>
</dbReference>
<dbReference type="GO" id="GO:0015074">
    <property type="term" value="P:DNA integration"/>
    <property type="evidence" value="ECO:0007669"/>
    <property type="project" value="InterPro"/>
</dbReference>
<dbReference type="GO" id="GO:0003676">
    <property type="term" value="F:nucleic acid binding"/>
    <property type="evidence" value="ECO:0007669"/>
    <property type="project" value="InterPro"/>
</dbReference>
<dbReference type="InterPro" id="IPR057670">
    <property type="entry name" value="SH3_retrovirus"/>
</dbReference>
<name>A0A6D2HXK0_9BRAS</name>
<feature type="compositionally biased region" description="Polar residues" evidence="1">
    <location>
        <begin position="494"/>
        <end position="511"/>
    </location>
</feature>
<dbReference type="AlphaFoldDB" id="A0A6D2HXK0"/>
<dbReference type="Pfam" id="PF00665">
    <property type="entry name" value="rve"/>
    <property type="match status" value="1"/>
</dbReference>
<gene>
    <name evidence="3" type="ORF">MERR_LOCUS5179</name>
</gene>
<dbReference type="OrthoDB" id="1938465at2759"/>
<dbReference type="EMBL" id="CACVBM020000333">
    <property type="protein sequence ID" value="CAA7017944.1"/>
    <property type="molecule type" value="Genomic_DNA"/>
</dbReference>
<dbReference type="Pfam" id="PF13976">
    <property type="entry name" value="gag_pre-integrs"/>
    <property type="match status" value="1"/>
</dbReference>
<dbReference type="Pfam" id="PF25597">
    <property type="entry name" value="SH3_retrovirus"/>
    <property type="match status" value="1"/>
</dbReference>
<proteinExistence type="predicted"/>
<dbReference type="InterPro" id="IPR001584">
    <property type="entry name" value="Integrase_cat-core"/>
</dbReference>
<dbReference type="InterPro" id="IPR012337">
    <property type="entry name" value="RNaseH-like_sf"/>
</dbReference>
<organism evidence="3 4">
    <name type="scientific">Microthlaspi erraticum</name>
    <dbReference type="NCBI Taxonomy" id="1685480"/>
    <lineage>
        <taxon>Eukaryota</taxon>
        <taxon>Viridiplantae</taxon>
        <taxon>Streptophyta</taxon>
        <taxon>Embryophyta</taxon>
        <taxon>Tracheophyta</taxon>
        <taxon>Spermatophyta</taxon>
        <taxon>Magnoliopsida</taxon>
        <taxon>eudicotyledons</taxon>
        <taxon>Gunneridae</taxon>
        <taxon>Pentapetalae</taxon>
        <taxon>rosids</taxon>
        <taxon>malvids</taxon>
        <taxon>Brassicales</taxon>
        <taxon>Brassicaceae</taxon>
        <taxon>Coluteocarpeae</taxon>
        <taxon>Microthlaspi</taxon>
    </lineage>
</organism>
<dbReference type="Proteomes" id="UP000467841">
    <property type="component" value="Unassembled WGS sequence"/>
</dbReference>
<reference evidence="3" key="1">
    <citation type="submission" date="2020-01" db="EMBL/GenBank/DDBJ databases">
        <authorList>
            <person name="Mishra B."/>
        </authorList>
    </citation>
    <scope>NUCLEOTIDE SEQUENCE [LARGE SCALE GENOMIC DNA]</scope>
</reference>
<feature type="region of interest" description="Disordered" evidence="1">
    <location>
        <begin position="415"/>
        <end position="564"/>
    </location>
</feature>
<dbReference type="SUPFAM" id="SSF53098">
    <property type="entry name" value="Ribonuclease H-like"/>
    <property type="match status" value="1"/>
</dbReference>
<keyword evidence="4" id="KW-1185">Reference proteome</keyword>
<dbReference type="InterPro" id="IPR039537">
    <property type="entry name" value="Retrotran_Ty1/copia-like"/>
</dbReference>
<dbReference type="PROSITE" id="PS50994">
    <property type="entry name" value="INTEGRASE"/>
    <property type="match status" value="1"/>
</dbReference>
<feature type="compositionally biased region" description="Pro residues" evidence="1">
    <location>
        <begin position="438"/>
        <end position="463"/>
    </location>
</feature>
<evidence type="ECO:0000313" key="3">
    <source>
        <dbReference type="EMBL" id="CAA7017944.1"/>
    </source>
</evidence>
<comment type="caution">
    <text evidence="3">The sequence shown here is derived from an EMBL/GenBank/DDBJ whole genome shotgun (WGS) entry which is preliminary data.</text>
</comment>
<protein>
    <recommendedName>
        <fullName evidence="2">Integrase catalytic domain-containing protein</fullName>
    </recommendedName>
</protein>
<evidence type="ECO:0000256" key="1">
    <source>
        <dbReference type="SAM" id="MobiDB-lite"/>
    </source>
</evidence>
<evidence type="ECO:0000259" key="2">
    <source>
        <dbReference type="PROSITE" id="PS50994"/>
    </source>
</evidence>
<evidence type="ECO:0000313" key="4">
    <source>
        <dbReference type="Proteomes" id="UP000467841"/>
    </source>
</evidence>
<dbReference type="InterPro" id="IPR036397">
    <property type="entry name" value="RNaseH_sf"/>
</dbReference>